<dbReference type="PANTHER" id="PTHR45947:SF3">
    <property type="entry name" value="SULFOQUINOVOSYL TRANSFERASE SQD2"/>
    <property type="match status" value="1"/>
</dbReference>
<proteinExistence type="predicted"/>
<dbReference type="InterPro" id="IPR001296">
    <property type="entry name" value="Glyco_trans_1"/>
</dbReference>
<dbReference type="Pfam" id="PF13477">
    <property type="entry name" value="Glyco_trans_4_2"/>
    <property type="match status" value="1"/>
</dbReference>
<organism evidence="3 4">
    <name type="scientific">Alkalibacillus silvisoli</name>
    <dbReference type="NCBI Taxonomy" id="392823"/>
    <lineage>
        <taxon>Bacteria</taxon>
        <taxon>Bacillati</taxon>
        <taxon>Bacillota</taxon>
        <taxon>Bacilli</taxon>
        <taxon>Bacillales</taxon>
        <taxon>Bacillaceae</taxon>
        <taxon>Alkalibacillus</taxon>
    </lineage>
</organism>
<dbReference type="RefSeq" id="WP_343784274.1">
    <property type="nucleotide sequence ID" value="NZ_BAAACZ010000026.1"/>
</dbReference>
<sequence length="364" mass="41158">MKIAFVSSGNSIHVKKLANGLVKHGHSVTLYTLPNHNKLTSDFDKKVKLVYLPFGGKLGYYLNALKLKKLLLKGNYDIVNCHYVSGYGTLARLANIQPIVTSVFGSDVYEYPFKSKSNMNRIIKNLDSAKVITSTSEVMANKVREFYKTKDPIYVTHFGIDLKLFKPTETTANKEEKSFTFGIIKKLEDRYGFELLFKAFAKFLESLEDKSNCKLLIYGRGSREEYYKTLVKELNIAEYVHFKGFIQNELVPTAMNEIDVVCIPSYNESFGVAAVEAMACGKPLIVSDASGFTEVVENKTCGFIVPRGDLEELVSKMKICYGMNKHDLKNMGLNGYQRAQDMFNFDKNIVTYIDAISQALKNER</sequence>
<dbReference type="InterPro" id="IPR050194">
    <property type="entry name" value="Glycosyltransferase_grp1"/>
</dbReference>
<dbReference type="Proteomes" id="UP001500740">
    <property type="component" value="Unassembled WGS sequence"/>
</dbReference>
<keyword evidence="4" id="KW-1185">Reference proteome</keyword>
<accession>A0ABN1A722</accession>
<comment type="caution">
    <text evidence="3">The sequence shown here is derived from an EMBL/GenBank/DDBJ whole genome shotgun (WGS) entry which is preliminary data.</text>
</comment>
<dbReference type="EMBL" id="BAAACZ010000026">
    <property type="protein sequence ID" value="GAA0469170.1"/>
    <property type="molecule type" value="Genomic_DNA"/>
</dbReference>
<dbReference type="SUPFAM" id="SSF53756">
    <property type="entry name" value="UDP-Glycosyltransferase/glycogen phosphorylase"/>
    <property type="match status" value="1"/>
</dbReference>
<evidence type="ECO:0000259" key="1">
    <source>
        <dbReference type="Pfam" id="PF00534"/>
    </source>
</evidence>
<evidence type="ECO:0000313" key="4">
    <source>
        <dbReference type="Proteomes" id="UP001500740"/>
    </source>
</evidence>
<name>A0ABN1A722_9BACI</name>
<evidence type="ECO:0000259" key="2">
    <source>
        <dbReference type="Pfam" id="PF13477"/>
    </source>
</evidence>
<dbReference type="PANTHER" id="PTHR45947">
    <property type="entry name" value="SULFOQUINOVOSYL TRANSFERASE SQD2"/>
    <property type="match status" value="1"/>
</dbReference>
<reference evidence="3 4" key="1">
    <citation type="journal article" date="2019" name="Int. J. Syst. Evol. Microbiol.">
        <title>The Global Catalogue of Microorganisms (GCM) 10K type strain sequencing project: providing services to taxonomists for standard genome sequencing and annotation.</title>
        <authorList>
            <consortium name="The Broad Institute Genomics Platform"/>
            <consortium name="The Broad Institute Genome Sequencing Center for Infectious Disease"/>
            <person name="Wu L."/>
            <person name="Ma J."/>
        </authorList>
    </citation>
    <scope>NUCLEOTIDE SEQUENCE [LARGE SCALE GENOMIC DNA]</scope>
    <source>
        <strain evidence="3 4">JCM 14193</strain>
    </source>
</reference>
<feature type="domain" description="Glycosyl transferase family 1" evidence="1">
    <location>
        <begin position="173"/>
        <end position="324"/>
    </location>
</feature>
<dbReference type="Gene3D" id="3.40.50.2000">
    <property type="entry name" value="Glycogen Phosphorylase B"/>
    <property type="match status" value="2"/>
</dbReference>
<protein>
    <submittedName>
        <fullName evidence="3">Glycosyltransferase</fullName>
    </submittedName>
</protein>
<feature type="domain" description="Glycosyltransferase subfamily 4-like N-terminal" evidence="2">
    <location>
        <begin position="2"/>
        <end position="136"/>
    </location>
</feature>
<dbReference type="Pfam" id="PF00534">
    <property type="entry name" value="Glycos_transf_1"/>
    <property type="match status" value="1"/>
</dbReference>
<dbReference type="InterPro" id="IPR028098">
    <property type="entry name" value="Glyco_trans_4-like_N"/>
</dbReference>
<gene>
    <name evidence="3" type="ORF">GCM10008935_26250</name>
</gene>
<evidence type="ECO:0000313" key="3">
    <source>
        <dbReference type="EMBL" id="GAA0469170.1"/>
    </source>
</evidence>